<dbReference type="SUPFAM" id="SSF56104">
    <property type="entry name" value="SAICAR synthase-like"/>
    <property type="match status" value="1"/>
</dbReference>
<organism evidence="6 7">
    <name type="scientific">Dimargaris verticillata</name>
    <dbReference type="NCBI Taxonomy" id="2761393"/>
    <lineage>
        <taxon>Eukaryota</taxon>
        <taxon>Fungi</taxon>
        <taxon>Fungi incertae sedis</taxon>
        <taxon>Zoopagomycota</taxon>
        <taxon>Kickxellomycotina</taxon>
        <taxon>Dimargaritomycetes</taxon>
        <taxon>Dimargaritales</taxon>
        <taxon>Dimargaritaceae</taxon>
        <taxon>Dimargaris</taxon>
    </lineage>
</organism>
<keyword evidence="7" id="KW-1185">Reference proteome</keyword>
<dbReference type="Pfam" id="PF03770">
    <property type="entry name" value="IPK"/>
    <property type="match status" value="1"/>
</dbReference>
<dbReference type="InterPro" id="IPR005522">
    <property type="entry name" value="IPK"/>
</dbReference>
<evidence type="ECO:0000256" key="1">
    <source>
        <dbReference type="ARBA" id="ARBA00007374"/>
    </source>
</evidence>
<feature type="region of interest" description="Disordered" evidence="5">
    <location>
        <begin position="59"/>
        <end position="85"/>
    </location>
</feature>
<keyword evidence="2 4" id="KW-0808">Transferase</keyword>
<accession>A0A9W8B0X7</accession>
<dbReference type="GO" id="GO:0032958">
    <property type="term" value="P:inositol phosphate biosynthetic process"/>
    <property type="evidence" value="ECO:0007669"/>
    <property type="project" value="InterPro"/>
</dbReference>
<dbReference type="GO" id="GO:0005737">
    <property type="term" value="C:cytoplasm"/>
    <property type="evidence" value="ECO:0007669"/>
    <property type="project" value="TreeGrafter"/>
</dbReference>
<evidence type="ECO:0000313" key="6">
    <source>
        <dbReference type="EMBL" id="KAJ1978147.1"/>
    </source>
</evidence>
<dbReference type="OrthoDB" id="338650at2759"/>
<evidence type="ECO:0000256" key="4">
    <source>
        <dbReference type="RuleBase" id="RU363090"/>
    </source>
</evidence>
<gene>
    <name evidence="6" type="ORF">H4R34_003313</name>
</gene>
<feature type="compositionally biased region" description="Low complexity" evidence="5">
    <location>
        <begin position="67"/>
        <end position="85"/>
    </location>
</feature>
<proteinExistence type="inferred from homology"/>
<evidence type="ECO:0000256" key="5">
    <source>
        <dbReference type="SAM" id="MobiDB-lite"/>
    </source>
</evidence>
<evidence type="ECO:0000313" key="7">
    <source>
        <dbReference type="Proteomes" id="UP001151582"/>
    </source>
</evidence>
<dbReference type="Gene3D" id="3.30.470.160">
    <property type="entry name" value="Inositol polyphosphate kinase"/>
    <property type="match status" value="1"/>
</dbReference>
<dbReference type="EC" id="2.7.-.-" evidence="4"/>
<dbReference type="Proteomes" id="UP001151582">
    <property type="component" value="Unassembled WGS sequence"/>
</dbReference>
<sequence>MERLEHQVAGHGDIYKDFLHDDRVWKPTNRHEADFYDRARTDPQLTHDFRKLMPKFFGSRIRPDAHPSPSSTSTSSTTTASQSSASSKVIYEVNMENVFYGLVQGSHIDLKLGSRLYGKNVQNNKRLKMEKQAKQSTSAEYALRIAGMVVYDPLTREITKPERDELRTMDIDRLKGYLAEYFPATLDPDYRQKLLTMFRLALVDVQAAIRDSQVFLVGSSLLVVYESDPAAYRAHCPENVEAATREERERVFRLRLIDFGHAELDDFDEEQASDAAGFPTGVFATNRAQILKGLDYLSQFLRTIQATSTRTLSRQAARIV</sequence>
<reference evidence="6" key="1">
    <citation type="submission" date="2022-07" db="EMBL/GenBank/DDBJ databases">
        <title>Phylogenomic reconstructions and comparative analyses of Kickxellomycotina fungi.</title>
        <authorList>
            <person name="Reynolds N.K."/>
            <person name="Stajich J.E."/>
            <person name="Barry K."/>
            <person name="Grigoriev I.V."/>
            <person name="Crous P."/>
            <person name="Smith M.E."/>
        </authorList>
    </citation>
    <scope>NUCLEOTIDE SEQUENCE</scope>
    <source>
        <strain evidence="6">RSA 567</strain>
    </source>
</reference>
<dbReference type="GO" id="GO:0000828">
    <property type="term" value="F:inositol hexakisphosphate kinase activity"/>
    <property type="evidence" value="ECO:0007669"/>
    <property type="project" value="TreeGrafter"/>
</dbReference>
<dbReference type="AlphaFoldDB" id="A0A9W8B0X7"/>
<comment type="similarity">
    <text evidence="1 4">Belongs to the inositol phosphokinase (IPK) family.</text>
</comment>
<dbReference type="PANTHER" id="PTHR12400">
    <property type="entry name" value="INOSITOL POLYPHOSPHATE KINASE"/>
    <property type="match status" value="1"/>
</dbReference>
<dbReference type="InterPro" id="IPR038286">
    <property type="entry name" value="IPK_sf"/>
</dbReference>
<comment type="caution">
    <text evidence="6">The sequence shown here is derived from an EMBL/GenBank/DDBJ whole genome shotgun (WGS) entry which is preliminary data.</text>
</comment>
<dbReference type="EMBL" id="JANBQB010000295">
    <property type="protein sequence ID" value="KAJ1978147.1"/>
    <property type="molecule type" value="Genomic_DNA"/>
</dbReference>
<evidence type="ECO:0000256" key="3">
    <source>
        <dbReference type="ARBA" id="ARBA00022777"/>
    </source>
</evidence>
<evidence type="ECO:0000256" key="2">
    <source>
        <dbReference type="ARBA" id="ARBA00022679"/>
    </source>
</evidence>
<dbReference type="GO" id="GO:0005634">
    <property type="term" value="C:nucleus"/>
    <property type="evidence" value="ECO:0007669"/>
    <property type="project" value="TreeGrafter"/>
</dbReference>
<dbReference type="PANTHER" id="PTHR12400:SF21">
    <property type="entry name" value="KINASE"/>
    <property type="match status" value="1"/>
</dbReference>
<keyword evidence="3 4" id="KW-0418">Kinase</keyword>
<protein>
    <recommendedName>
        <fullName evidence="4">Kinase</fullName>
        <ecNumber evidence="4">2.7.-.-</ecNumber>
    </recommendedName>
</protein>
<dbReference type="GO" id="GO:0046854">
    <property type="term" value="P:phosphatidylinositol phosphate biosynthetic process"/>
    <property type="evidence" value="ECO:0007669"/>
    <property type="project" value="TreeGrafter"/>
</dbReference>
<name>A0A9W8B0X7_9FUNG</name>